<name>A0ABP9F241_9ACTN</name>
<dbReference type="Proteomes" id="UP001501521">
    <property type="component" value="Unassembled WGS sequence"/>
</dbReference>
<comment type="subcellular location">
    <subcellularLocation>
        <location evidence="4">Cytoplasm</location>
    </subcellularLocation>
</comment>
<reference evidence="10" key="1">
    <citation type="journal article" date="2019" name="Int. J. Syst. Evol. Microbiol.">
        <title>The Global Catalogue of Microorganisms (GCM) 10K type strain sequencing project: providing services to taxonomists for standard genome sequencing and annotation.</title>
        <authorList>
            <consortium name="The Broad Institute Genomics Platform"/>
            <consortium name="The Broad Institute Genome Sequencing Center for Infectious Disease"/>
            <person name="Wu L."/>
            <person name="Ma J."/>
        </authorList>
    </citation>
    <scope>NUCLEOTIDE SEQUENCE [LARGE SCALE GENOMIC DNA]</scope>
    <source>
        <strain evidence="10">JCM 19125</strain>
    </source>
</reference>
<protein>
    <recommendedName>
        <fullName evidence="4 5">Pyrroline-5-carboxylate reductase</fullName>
        <shortName evidence="4">P5C reductase</shortName>
        <shortName evidence="4">P5CR</shortName>
        <ecNumber evidence="4 5">1.5.1.2</ecNumber>
    </recommendedName>
    <alternativeName>
        <fullName evidence="4">PCA reductase</fullName>
    </alternativeName>
</protein>
<accession>A0ABP9F241</accession>
<dbReference type="Pfam" id="PF14748">
    <property type="entry name" value="P5CR_dimer"/>
    <property type="match status" value="1"/>
</dbReference>
<dbReference type="RefSeq" id="WP_345578418.1">
    <property type="nucleotide sequence ID" value="NZ_BAABLV010000008.1"/>
</dbReference>
<keyword evidence="3 4" id="KW-0560">Oxidoreductase</keyword>
<evidence type="ECO:0000256" key="1">
    <source>
        <dbReference type="ARBA" id="ARBA00005525"/>
    </source>
</evidence>
<gene>
    <name evidence="4 9" type="primary">proC</name>
    <name evidence="9" type="ORF">GCM10025789_04780</name>
</gene>
<keyword evidence="4 6" id="KW-0028">Amino-acid biosynthesis</keyword>
<feature type="domain" description="Pyrroline-5-carboxylate reductase dimerisation" evidence="8">
    <location>
        <begin position="157"/>
        <end position="261"/>
    </location>
</feature>
<evidence type="ECO:0000256" key="3">
    <source>
        <dbReference type="ARBA" id="ARBA00023002"/>
    </source>
</evidence>
<evidence type="ECO:0000256" key="2">
    <source>
        <dbReference type="ARBA" id="ARBA00022857"/>
    </source>
</evidence>
<evidence type="ECO:0000259" key="7">
    <source>
        <dbReference type="Pfam" id="PF03807"/>
    </source>
</evidence>
<dbReference type="Gene3D" id="3.40.50.720">
    <property type="entry name" value="NAD(P)-binding Rossmann-like Domain"/>
    <property type="match status" value="1"/>
</dbReference>
<proteinExistence type="inferred from homology"/>
<organism evidence="9 10">
    <name type="scientific">Tessaracoccus lubricantis</name>
    <dbReference type="NCBI Taxonomy" id="545543"/>
    <lineage>
        <taxon>Bacteria</taxon>
        <taxon>Bacillati</taxon>
        <taxon>Actinomycetota</taxon>
        <taxon>Actinomycetes</taxon>
        <taxon>Propionibacteriales</taxon>
        <taxon>Propionibacteriaceae</taxon>
        <taxon>Tessaracoccus</taxon>
    </lineage>
</organism>
<evidence type="ECO:0000313" key="10">
    <source>
        <dbReference type="Proteomes" id="UP001501521"/>
    </source>
</evidence>
<evidence type="ECO:0000313" key="9">
    <source>
        <dbReference type="EMBL" id="GAA4891122.1"/>
    </source>
</evidence>
<evidence type="ECO:0000256" key="5">
    <source>
        <dbReference type="NCBIfam" id="TIGR00112"/>
    </source>
</evidence>
<dbReference type="InterPro" id="IPR008927">
    <property type="entry name" value="6-PGluconate_DH-like_C_sf"/>
</dbReference>
<keyword evidence="2 4" id="KW-0521">NADP</keyword>
<comment type="similarity">
    <text evidence="1 4 6">Belongs to the pyrroline-5-carboxylate reductase family.</text>
</comment>
<dbReference type="InterPro" id="IPR029036">
    <property type="entry name" value="P5CR_dimer"/>
</dbReference>
<dbReference type="SUPFAM" id="SSF48179">
    <property type="entry name" value="6-phosphogluconate dehydrogenase C-terminal domain-like"/>
    <property type="match status" value="1"/>
</dbReference>
<comment type="caution">
    <text evidence="9">The sequence shown here is derived from an EMBL/GenBank/DDBJ whole genome shotgun (WGS) entry which is preliminary data.</text>
</comment>
<dbReference type="PROSITE" id="PS00521">
    <property type="entry name" value="P5CR"/>
    <property type="match status" value="1"/>
</dbReference>
<keyword evidence="4" id="KW-0963">Cytoplasm</keyword>
<evidence type="ECO:0000256" key="4">
    <source>
        <dbReference type="HAMAP-Rule" id="MF_01925"/>
    </source>
</evidence>
<dbReference type="HAMAP" id="MF_01925">
    <property type="entry name" value="P5C_reductase"/>
    <property type="match status" value="1"/>
</dbReference>
<dbReference type="PANTHER" id="PTHR11645:SF0">
    <property type="entry name" value="PYRROLINE-5-CARBOXYLATE REDUCTASE 3"/>
    <property type="match status" value="1"/>
</dbReference>
<dbReference type="InterPro" id="IPR028939">
    <property type="entry name" value="P5C_Rdtase_cat_N"/>
</dbReference>
<comment type="function">
    <text evidence="4">Catalyzes the reduction of 1-pyrroline-5-carboxylate (PCA) to L-proline.</text>
</comment>
<keyword evidence="4 6" id="KW-0641">Proline biosynthesis</keyword>
<comment type="pathway">
    <text evidence="4 6">Amino-acid biosynthesis; L-proline biosynthesis; L-proline from L-glutamate 5-semialdehyde: step 1/1.</text>
</comment>
<dbReference type="EC" id="1.5.1.2" evidence="4 5"/>
<evidence type="ECO:0000259" key="8">
    <source>
        <dbReference type="Pfam" id="PF14748"/>
    </source>
</evidence>
<evidence type="ECO:0000256" key="6">
    <source>
        <dbReference type="RuleBase" id="RU003903"/>
    </source>
</evidence>
<dbReference type="InterPro" id="IPR053790">
    <property type="entry name" value="P5CR-like_CS"/>
</dbReference>
<dbReference type="NCBIfam" id="TIGR00112">
    <property type="entry name" value="proC"/>
    <property type="match status" value="1"/>
</dbReference>
<dbReference type="SUPFAM" id="SSF51735">
    <property type="entry name" value="NAD(P)-binding Rossmann-fold domains"/>
    <property type="match status" value="1"/>
</dbReference>
<keyword evidence="10" id="KW-1185">Reference proteome</keyword>
<dbReference type="InterPro" id="IPR036291">
    <property type="entry name" value="NAD(P)-bd_dom_sf"/>
</dbReference>
<sequence length="264" mass="26837">MSRLAVIGAGAMGEALIAGWLASGIPSSDVVIVDAHEPRVREIEERHGVTGVSLDEAAQADTVVLAVKPHQVDGILRAAADSLGESSLVVSIAAGVTLAQLQGAAPGRAVVRVMPNTPALVGKGMAGIVRGERATDEHVARVRGLMGAVGKAVVIDEGHLDALTALSGSGPAYVFYVAEAMIEGGVHQGLTRAEATELVTQTLVGSAAMLAETGKSATQLREMVTSPAGTTAAALRALDDHGVRAAFLDAIEACRNRGLEMGKG</sequence>
<dbReference type="InterPro" id="IPR000304">
    <property type="entry name" value="Pyrroline-COOH_reductase"/>
</dbReference>
<comment type="catalytic activity">
    <reaction evidence="4 6">
        <text>L-proline + NADP(+) = (S)-1-pyrroline-5-carboxylate + NADPH + 2 H(+)</text>
        <dbReference type="Rhea" id="RHEA:14109"/>
        <dbReference type="ChEBI" id="CHEBI:15378"/>
        <dbReference type="ChEBI" id="CHEBI:17388"/>
        <dbReference type="ChEBI" id="CHEBI:57783"/>
        <dbReference type="ChEBI" id="CHEBI:58349"/>
        <dbReference type="ChEBI" id="CHEBI:60039"/>
        <dbReference type="EC" id="1.5.1.2"/>
    </reaction>
</comment>
<dbReference type="PANTHER" id="PTHR11645">
    <property type="entry name" value="PYRROLINE-5-CARBOXYLATE REDUCTASE"/>
    <property type="match status" value="1"/>
</dbReference>
<dbReference type="PIRSF" id="PIRSF000193">
    <property type="entry name" value="Pyrrol-5-carb_rd"/>
    <property type="match status" value="1"/>
</dbReference>
<dbReference type="Gene3D" id="1.10.3730.10">
    <property type="entry name" value="ProC C-terminal domain-like"/>
    <property type="match status" value="1"/>
</dbReference>
<dbReference type="Pfam" id="PF03807">
    <property type="entry name" value="F420_oxidored"/>
    <property type="match status" value="1"/>
</dbReference>
<comment type="catalytic activity">
    <reaction evidence="4">
        <text>L-proline + NAD(+) = (S)-1-pyrroline-5-carboxylate + NADH + 2 H(+)</text>
        <dbReference type="Rhea" id="RHEA:14105"/>
        <dbReference type="ChEBI" id="CHEBI:15378"/>
        <dbReference type="ChEBI" id="CHEBI:17388"/>
        <dbReference type="ChEBI" id="CHEBI:57540"/>
        <dbReference type="ChEBI" id="CHEBI:57945"/>
        <dbReference type="ChEBI" id="CHEBI:60039"/>
        <dbReference type="EC" id="1.5.1.2"/>
    </reaction>
</comment>
<feature type="domain" description="Pyrroline-5-carboxylate reductase catalytic N-terminal" evidence="7">
    <location>
        <begin position="3"/>
        <end position="95"/>
    </location>
</feature>
<dbReference type="EMBL" id="BAABLV010000008">
    <property type="protein sequence ID" value="GAA4891122.1"/>
    <property type="molecule type" value="Genomic_DNA"/>
</dbReference>